<dbReference type="EMBL" id="CH476736">
    <property type="protein sequence ID" value="EIE83180.1"/>
    <property type="molecule type" value="Genomic_DNA"/>
</dbReference>
<gene>
    <name evidence="2" type="ORF">RO3G_07885</name>
</gene>
<feature type="region of interest" description="Disordered" evidence="1">
    <location>
        <begin position="1"/>
        <end position="25"/>
    </location>
</feature>
<dbReference type="InParanoid" id="I1C400"/>
<organism evidence="2 3">
    <name type="scientific">Rhizopus delemar (strain RA 99-880 / ATCC MYA-4621 / FGSC 9543 / NRRL 43880)</name>
    <name type="common">Mucormycosis agent</name>
    <name type="synonym">Rhizopus arrhizus var. delemar</name>
    <dbReference type="NCBI Taxonomy" id="246409"/>
    <lineage>
        <taxon>Eukaryota</taxon>
        <taxon>Fungi</taxon>
        <taxon>Fungi incertae sedis</taxon>
        <taxon>Mucoromycota</taxon>
        <taxon>Mucoromycotina</taxon>
        <taxon>Mucoromycetes</taxon>
        <taxon>Mucorales</taxon>
        <taxon>Mucorineae</taxon>
        <taxon>Rhizopodaceae</taxon>
        <taxon>Rhizopus</taxon>
    </lineage>
</organism>
<protein>
    <submittedName>
        <fullName evidence="2">Uncharacterized protein</fullName>
    </submittedName>
</protein>
<evidence type="ECO:0000256" key="1">
    <source>
        <dbReference type="SAM" id="MobiDB-lite"/>
    </source>
</evidence>
<dbReference type="OrthoDB" id="9971592at2759"/>
<dbReference type="GeneID" id="93614856"/>
<dbReference type="STRING" id="246409.I1C400"/>
<reference evidence="2 3" key="1">
    <citation type="journal article" date="2009" name="PLoS Genet.">
        <title>Genomic analysis of the basal lineage fungus Rhizopus oryzae reveals a whole-genome duplication.</title>
        <authorList>
            <person name="Ma L.-J."/>
            <person name="Ibrahim A.S."/>
            <person name="Skory C."/>
            <person name="Grabherr M.G."/>
            <person name="Burger G."/>
            <person name="Butler M."/>
            <person name="Elias M."/>
            <person name="Idnurm A."/>
            <person name="Lang B.F."/>
            <person name="Sone T."/>
            <person name="Abe A."/>
            <person name="Calvo S.E."/>
            <person name="Corrochano L.M."/>
            <person name="Engels R."/>
            <person name="Fu J."/>
            <person name="Hansberg W."/>
            <person name="Kim J.-M."/>
            <person name="Kodira C.D."/>
            <person name="Koehrsen M.J."/>
            <person name="Liu B."/>
            <person name="Miranda-Saavedra D."/>
            <person name="O'Leary S."/>
            <person name="Ortiz-Castellanos L."/>
            <person name="Poulter R."/>
            <person name="Rodriguez-Romero J."/>
            <person name="Ruiz-Herrera J."/>
            <person name="Shen Y.-Q."/>
            <person name="Zeng Q."/>
            <person name="Galagan J."/>
            <person name="Birren B.W."/>
            <person name="Cuomo C.A."/>
            <person name="Wickes B.L."/>
        </authorList>
    </citation>
    <scope>NUCLEOTIDE SEQUENCE [LARGE SCALE GENOMIC DNA]</scope>
    <source>
        <strain evidence="3">RA 99-880 / ATCC MYA-4621 / FGSC 9543 / NRRL 43880</strain>
    </source>
</reference>
<sequence length="47" mass="5315">MPLTKPPPPAPKPDFGEPSTPKDFNNQFKEKAITKYMNPCALEEKQI</sequence>
<keyword evidence="3" id="KW-1185">Reference proteome</keyword>
<dbReference type="VEuPathDB" id="FungiDB:RO3G_07885"/>
<feature type="compositionally biased region" description="Pro residues" evidence="1">
    <location>
        <begin position="1"/>
        <end position="12"/>
    </location>
</feature>
<evidence type="ECO:0000313" key="3">
    <source>
        <dbReference type="Proteomes" id="UP000009138"/>
    </source>
</evidence>
<dbReference type="RefSeq" id="XP_067518576.1">
    <property type="nucleotide sequence ID" value="XM_067662475.1"/>
</dbReference>
<dbReference type="AlphaFoldDB" id="I1C400"/>
<proteinExistence type="predicted"/>
<evidence type="ECO:0000313" key="2">
    <source>
        <dbReference type="EMBL" id="EIE83180.1"/>
    </source>
</evidence>
<dbReference type="eggNOG" id="ENOG502SERT">
    <property type="taxonomic scope" value="Eukaryota"/>
</dbReference>
<dbReference type="Proteomes" id="UP000009138">
    <property type="component" value="Unassembled WGS sequence"/>
</dbReference>
<name>I1C400_RHIO9</name>
<accession>I1C400</accession>